<reference evidence="2 3" key="1">
    <citation type="submission" date="2018-02" db="EMBL/GenBank/DDBJ databases">
        <title>The genomes of Aspergillus section Nigri reveals drivers in fungal speciation.</title>
        <authorList>
            <consortium name="DOE Joint Genome Institute"/>
            <person name="Vesth T.C."/>
            <person name="Nybo J."/>
            <person name="Theobald S."/>
            <person name="Brandl J."/>
            <person name="Frisvad J.C."/>
            <person name="Nielsen K.F."/>
            <person name="Lyhne E.K."/>
            <person name="Kogle M.E."/>
            <person name="Kuo A."/>
            <person name="Riley R."/>
            <person name="Clum A."/>
            <person name="Nolan M."/>
            <person name="Lipzen A."/>
            <person name="Salamov A."/>
            <person name="Henrissat B."/>
            <person name="Wiebenga A."/>
            <person name="De vries R.P."/>
            <person name="Grigoriev I.V."/>
            <person name="Mortensen U.H."/>
            <person name="Andersen M.R."/>
            <person name="Baker S.E."/>
        </authorList>
    </citation>
    <scope>NUCLEOTIDE SEQUENCE [LARGE SCALE GENOMIC DNA]</scope>
    <source>
        <strain evidence="2 3">CBS 101889</strain>
    </source>
</reference>
<dbReference type="Proteomes" id="UP000248961">
    <property type="component" value="Unassembled WGS sequence"/>
</dbReference>
<sequence>MLSMLELGLRLLNQLGIAMVLNCSGPRAWDMGVYHRIYGFVPGGEHRPSNPTAALNRLLKISEGHDPHLRPRWALSLPVERETKLGSCWAFTRHTVIGRKPEAEGRCPPVYVLLIGLEVFILAKNHQGRHLHSLNWTLYTRINEEKCIFVLSIYAAVGL</sequence>
<dbReference type="AlphaFoldDB" id="A0A395I7A0"/>
<proteinExistence type="predicted"/>
<evidence type="ECO:0000313" key="2">
    <source>
        <dbReference type="EMBL" id="RAL15163.1"/>
    </source>
</evidence>
<keyword evidence="1" id="KW-0732">Signal</keyword>
<keyword evidence="3" id="KW-1185">Reference proteome</keyword>
<dbReference type="EMBL" id="KZ824272">
    <property type="protein sequence ID" value="RAL15163.1"/>
    <property type="molecule type" value="Genomic_DNA"/>
</dbReference>
<dbReference type="RefSeq" id="XP_025554317.1">
    <property type="nucleotide sequence ID" value="XM_025696196.1"/>
</dbReference>
<evidence type="ECO:0000313" key="3">
    <source>
        <dbReference type="Proteomes" id="UP000248961"/>
    </source>
</evidence>
<feature type="chain" id="PRO_5017215903" evidence="1">
    <location>
        <begin position="19"/>
        <end position="159"/>
    </location>
</feature>
<accession>A0A395I7A0</accession>
<feature type="signal peptide" evidence="1">
    <location>
        <begin position="1"/>
        <end position="18"/>
    </location>
</feature>
<evidence type="ECO:0000256" key="1">
    <source>
        <dbReference type="SAM" id="SignalP"/>
    </source>
</evidence>
<organism evidence="2 3">
    <name type="scientific">Aspergillus homomorphus (strain CBS 101889)</name>
    <dbReference type="NCBI Taxonomy" id="1450537"/>
    <lineage>
        <taxon>Eukaryota</taxon>
        <taxon>Fungi</taxon>
        <taxon>Dikarya</taxon>
        <taxon>Ascomycota</taxon>
        <taxon>Pezizomycotina</taxon>
        <taxon>Eurotiomycetes</taxon>
        <taxon>Eurotiomycetidae</taxon>
        <taxon>Eurotiales</taxon>
        <taxon>Aspergillaceae</taxon>
        <taxon>Aspergillus</taxon>
        <taxon>Aspergillus subgen. Circumdati</taxon>
    </lineage>
</organism>
<gene>
    <name evidence="2" type="ORF">BO97DRAFT_411920</name>
</gene>
<dbReference type="GeneID" id="37200485"/>
<dbReference type="VEuPathDB" id="FungiDB:BO97DRAFT_411920"/>
<protein>
    <submittedName>
        <fullName evidence="2">Uncharacterized protein</fullName>
    </submittedName>
</protein>
<name>A0A395I7A0_ASPHC</name>